<reference evidence="1" key="1">
    <citation type="submission" date="2022-04" db="EMBL/GenBank/DDBJ databases">
        <title>Genome of the entomopathogenic fungus Entomophthora muscae.</title>
        <authorList>
            <person name="Elya C."/>
            <person name="Lovett B.R."/>
            <person name="Lee E."/>
            <person name="Macias A.M."/>
            <person name="Hajek A.E."/>
            <person name="De Bivort B.L."/>
            <person name="Kasson M.T."/>
            <person name="De Fine Licht H.H."/>
            <person name="Stajich J.E."/>
        </authorList>
    </citation>
    <scope>NUCLEOTIDE SEQUENCE</scope>
    <source>
        <strain evidence="1">Berkeley</strain>
    </source>
</reference>
<gene>
    <name evidence="1" type="ORF">DSO57_1029019</name>
</gene>
<dbReference type="Proteomes" id="UP001165960">
    <property type="component" value="Unassembled WGS sequence"/>
</dbReference>
<evidence type="ECO:0000313" key="1">
    <source>
        <dbReference type="EMBL" id="KAJ9087852.1"/>
    </source>
</evidence>
<sequence>MKEQEPKTKVQESKTKYKESKIFLENSKYWQAHIVSLTPWDIYQKVSKGIFLLRIHFLLLGNDHPFKLIPGYDPGHTLETGGQEPHKYLPYIHPSLSLLLVLQAHKKTGHEDIAKTYDWLQNNYFWENLSLLIPDVIVSCHYFQLQ</sequence>
<accession>A0ACC2UM42</accession>
<keyword evidence="2" id="KW-1185">Reference proteome</keyword>
<organism evidence="1 2">
    <name type="scientific">Entomophthora muscae</name>
    <dbReference type="NCBI Taxonomy" id="34485"/>
    <lineage>
        <taxon>Eukaryota</taxon>
        <taxon>Fungi</taxon>
        <taxon>Fungi incertae sedis</taxon>
        <taxon>Zoopagomycota</taxon>
        <taxon>Entomophthoromycotina</taxon>
        <taxon>Entomophthoromycetes</taxon>
        <taxon>Entomophthorales</taxon>
        <taxon>Entomophthoraceae</taxon>
        <taxon>Entomophthora</taxon>
    </lineage>
</organism>
<name>A0ACC2UM42_9FUNG</name>
<proteinExistence type="predicted"/>
<evidence type="ECO:0000313" key="2">
    <source>
        <dbReference type="Proteomes" id="UP001165960"/>
    </source>
</evidence>
<protein>
    <submittedName>
        <fullName evidence="1">Uncharacterized protein</fullName>
    </submittedName>
</protein>
<dbReference type="EMBL" id="QTSX02000188">
    <property type="protein sequence ID" value="KAJ9087852.1"/>
    <property type="molecule type" value="Genomic_DNA"/>
</dbReference>
<comment type="caution">
    <text evidence="1">The sequence shown here is derived from an EMBL/GenBank/DDBJ whole genome shotgun (WGS) entry which is preliminary data.</text>
</comment>